<feature type="compositionally biased region" description="Basic and acidic residues" evidence="1">
    <location>
        <begin position="261"/>
        <end position="272"/>
    </location>
</feature>
<feature type="transmembrane region" description="Helical" evidence="2">
    <location>
        <begin position="852"/>
        <end position="870"/>
    </location>
</feature>
<evidence type="ECO:0000313" key="5">
    <source>
        <dbReference type="EMBL" id="MBU9713453.1"/>
    </source>
</evidence>
<comment type="caution">
    <text evidence="5">The sequence shown here is derived from an EMBL/GenBank/DDBJ whole genome shotgun (WGS) entry which is preliminary data.</text>
</comment>
<dbReference type="Proteomes" id="UP000784880">
    <property type="component" value="Unassembled WGS sequence"/>
</dbReference>
<name>A0ABS6JMA8_9BACI</name>
<dbReference type="Pfam" id="PF12733">
    <property type="entry name" value="Cadherin-like"/>
    <property type="match status" value="1"/>
</dbReference>
<proteinExistence type="predicted"/>
<gene>
    <name evidence="5" type="ORF">KS419_17125</name>
</gene>
<sequence>MKKYISIVVIVALFVSFFPIQVLFTSNMAHGGGMNLEGSGTAEDPYLVYTAEDINLVRKDLESHYEQRGNIDLTTYLSRGGDGYAKWQDDGWLPIGDSNVSFTGTYDGNGFTISNLMIERPNTNDTGLFGRIGTGGQILNISLENVEIQGLQYIGGLVGYLDGSIVNGSVQGNVIGHEDVGGLVGYVASQGSINQSFAAGKVLGTGNKIGGLVGSNSAEIKESYATGEVDGDNHSVGSLVGMNNGTVSKSYYNEDINGQDDEGKGYGRSTEDMKDKSTFQEWDFTTVWFMDASVNDGYPFFRSHNANLIDLEIDGGLWTLVPSFTASVEEYDLTLGYEVEAITVTPTVAEENAIVEVNGVEVDSGEGAVSVGLHDGTNTITVKVIAHNGSTNTYTITIEREAPFTLKYTAADNGSIDGETSQTVSGGQDGTAVKAIPDEGYRFVEWSDGTRMNPRIDQDVRGNLHVTALFETWETTIFTLDDDEADIKTMILGNDRLRNSTNANIDNPDDFTLRPGDEGEAYEYKYFSQTFTPTISGTYHFGNSQANVDTAMIIYEGEFDKENPAANFIGFNDDYDAQNIVIPEGAMCGRYIIRCPGIEAELEAYVSYIIITTTYNPEHSSNIKFPLEFFISGPGIVEEGKIELLPIVYSTLISDGKRVKVPDRDVKVLDNEGILVIELSGHFDHILDAALTKEQIQVLKKRQATIRIVKDDIELNIPASIFDENEDLVIHMERLIKDPEVIVDSNLSSSSIYQLILLQGDKYLNVFDHEIQLIFSVEEDGDLSPEEMKLYYLNEGKWELIGGEYADGKITAWTNHFSVFGVFHPRAFENKTNEEESIEEGVRLPDTATQSYNLLMVGVVLLMIGGSLVLNRRRIQ</sequence>
<evidence type="ECO:0000256" key="2">
    <source>
        <dbReference type="SAM" id="Phobius"/>
    </source>
</evidence>
<feature type="domain" description="Bacterial repeat" evidence="4">
    <location>
        <begin position="405"/>
        <end position="471"/>
    </location>
</feature>
<evidence type="ECO:0000313" key="6">
    <source>
        <dbReference type="Proteomes" id="UP000784880"/>
    </source>
</evidence>
<dbReference type="RefSeq" id="WP_217067612.1">
    <property type="nucleotide sequence ID" value="NZ_JAHQCS010000137.1"/>
</dbReference>
<keyword evidence="2" id="KW-0472">Membrane</keyword>
<dbReference type="InterPro" id="IPR025883">
    <property type="entry name" value="Cadherin-like_domain"/>
</dbReference>
<accession>A0ABS6JMA8</accession>
<dbReference type="EMBL" id="JAHQCS010000137">
    <property type="protein sequence ID" value="MBU9713453.1"/>
    <property type="molecule type" value="Genomic_DNA"/>
</dbReference>
<organism evidence="5 6">
    <name type="scientific">Evansella tamaricis</name>
    <dbReference type="NCBI Taxonomy" id="2069301"/>
    <lineage>
        <taxon>Bacteria</taxon>
        <taxon>Bacillati</taxon>
        <taxon>Bacillota</taxon>
        <taxon>Bacilli</taxon>
        <taxon>Bacillales</taxon>
        <taxon>Bacillaceae</taxon>
        <taxon>Evansella</taxon>
    </lineage>
</organism>
<keyword evidence="2" id="KW-0812">Transmembrane</keyword>
<feature type="region of interest" description="Disordered" evidence="1">
    <location>
        <begin position="251"/>
        <end position="272"/>
    </location>
</feature>
<keyword evidence="6" id="KW-1185">Reference proteome</keyword>
<keyword evidence="2" id="KW-1133">Transmembrane helix</keyword>
<dbReference type="NCBIfam" id="TIGR01167">
    <property type="entry name" value="LPXTG_anchor"/>
    <property type="match status" value="1"/>
</dbReference>
<evidence type="ECO:0000259" key="4">
    <source>
        <dbReference type="Pfam" id="PF18998"/>
    </source>
</evidence>
<protein>
    <submittedName>
        <fullName evidence="5">Cadherin-like beta sandwich domain-containing protein</fullName>
    </submittedName>
</protein>
<evidence type="ECO:0000256" key="1">
    <source>
        <dbReference type="SAM" id="MobiDB-lite"/>
    </source>
</evidence>
<feature type="domain" description="Cadherin-like beta-sandwich-like" evidence="3">
    <location>
        <begin position="322"/>
        <end position="401"/>
    </location>
</feature>
<evidence type="ECO:0000259" key="3">
    <source>
        <dbReference type="Pfam" id="PF12733"/>
    </source>
</evidence>
<reference evidence="5 6" key="1">
    <citation type="submission" date="2021-06" db="EMBL/GenBank/DDBJ databases">
        <title>Bacillus sp. RD4P76, an endophyte from a halophyte.</title>
        <authorList>
            <person name="Sun J.-Q."/>
        </authorList>
    </citation>
    <scope>NUCLEOTIDE SEQUENCE [LARGE SCALE GENOMIC DNA]</scope>
    <source>
        <strain evidence="5 6">CGMCC 1.15917</strain>
    </source>
</reference>
<dbReference type="InterPro" id="IPR044060">
    <property type="entry name" value="Bacterial_rp_domain"/>
</dbReference>
<dbReference type="Pfam" id="PF18998">
    <property type="entry name" value="Flg_new_2"/>
    <property type="match status" value="1"/>
</dbReference>